<feature type="compositionally biased region" description="Basic and acidic residues" evidence="1">
    <location>
        <begin position="71"/>
        <end position="86"/>
    </location>
</feature>
<evidence type="ECO:0000256" key="1">
    <source>
        <dbReference type="SAM" id="MobiDB-lite"/>
    </source>
</evidence>
<dbReference type="Proteomes" id="UP001221898">
    <property type="component" value="Unassembled WGS sequence"/>
</dbReference>
<proteinExistence type="predicted"/>
<dbReference type="AlphaFoldDB" id="A0AAD7WYT7"/>
<evidence type="ECO:0000313" key="3">
    <source>
        <dbReference type="Proteomes" id="UP001221898"/>
    </source>
</evidence>
<protein>
    <submittedName>
        <fullName evidence="2">Uncharacterized protein</fullName>
    </submittedName>
</protein>
<gene>
    <name evidence="2" type="ORF">AAFF_G00065980</name>
</gene>
<feature type="compositionally biased region" description="Gly residues" evidence="1">
    <location>
        <begin position="33"/>
        <end position="44"/>
    </location>
</feature>
<sequence length="86" mass="9656">MKMYGVAETPETLTAQTRRAARERISTLLTCGRGMGGKHGGLSGREGDRAAGRRRPSLTDRLERLTPWIRPEPHEDEKDVHHHDNA</sequence>
<dbReference type="EMBL" id="JAINUG010000014">
    <property type="protein sequence ID" value="KAJ8414000.1"/>
    <property type="molecule type" value="Genomic_DNA"/>
</dbReference>
<evidence type="ECO:0000313" key="2">
    <source>
        <dbReference type="EMBL" id="KAJ8414000.1"/>
    </source>
</evidence>
<accession>A0AAD7WYT7</accession>
<reference evidence="2" key="1">
    <citation type="journal article" date="2023" name="Science">
        <title>Genome structures resolve the early diversification of teleost fishes.</title>
        <authorList>
            <person name="Parey E."/>
            <person name="Louis A."/>
            <person name="Montfort J."/>
            <person name="Bouchez O."/>
            <person name="Roques C."/>
            <person name="Iampietro C."/>
            <person name="Lluch J."/>
            <person name="Castinel A."/>
            <person name="Donnadieu C."/>
            <person name="Desvignes T."/>
            <person name="Floi Bucao C."/>
            <person name="Jouanno E."/>
            <person name="Wen M."/>
            <person name="Mejri S."/>
            <person name="Dirks R."/>
            <person name="Jansen H."/>
            <person name="Henkel C."/>
            <person name="Chen W.J."/>
            <person name="Zahm M."/>
            <person name="Cabau C."/>
            <person name="Klopp C."/>
            <person name="Thompson A.W."/>
            <person name="Robinson-Rechavi M."/>
            <person name="Braasch I."/>
            <person name="Lecointre G."/>
            <person name="Bobe J."/>
            <person name="Postlethwait J.H."/>
            <person name="Berthelot C."/>
            <person name="Roest Crollius H."/>
            <person name="Guiguen Y."/>
        </authorList>
    </citation>
    <scope>NUCLEOTIDE SEQUENCE</scope>
    <source>
        <strain evidence="2">NC1722</strain>
    </source>
</reference>
<comment type="caution">
    <text evidence="2">The sequence shown here is derived from an EMBL/GenBank/DDBJ whole genome shotgun (WGS) entry which is preliminary data.</text>
</comment>
<feature type="compositionally biased region" description="Basic and acidic residues" evidence="1">
    <location>
        <begin position="45"/>
        <end position="64"/>
    </location>
</feature>
<organism evidence="2 3">
    <name type="scientific">Aldrovandia affinis</name>
    <dbReference type="NCBI Taxonomy" id="143900"/>
    <lineage>
        <taxon>Eukaryota</taxon>
        <taxon>Metazoa</taxon>
        <taxon>Chordata</taxon>
        <taxon>Craniata</taxon>
        <taxon>Vertebrata</taxon>
        <taxon>Euteleostomi</taxon>
        <taxon>Actinopterygii</taxon>
        <taxon>Neopterygii</taxon>
        <taxon>Teleostei</taxon>
        <taxon>Notacanthiformes</taxon>
        <taxon>Halosauridae</taxon>
        <taxon>Aldrovandia</taxon>
    </lineage>
</organism>
<feature type="region of interest" description="Disordered" evidence="1">
    <location>
        <begin position="31"/>
        <end position="86"/>
    </location>
</feature>
<name>A0AAD7WYT7_9TELE</name>
<keyword evidence="3" id="KW-1185">Reference proteome</keyword>